<evidence type="ECO:0000313" key="3">
    <source>
        <dbReference type="Proteomes" id="UP000199152"/>
    </source>
</evidence>
<proteinExistence type="predicted"/>
<organism evidence="2 3">
    <name type="scientific">Geodermatophilus ruber</name>
    <dbReference type="NCBI Taxonomy" id="504800"/>
    <lineage>
        <taxon>Bacteria</taxon>
        <taxon>Bacillati</taxon>
        <taxon>Actinomycetota</taxon>
        <taxon>Actinomycetes</taxon>
        <taxon>Geodermatophilales</taxon>
        <taxon>Geodermatophilaceae</taxon>
        <taxon>Geodermatophilus</taxon>
    </lineage>
</organism>
<gene>
    <name evidence="2" type="ORF">SAMN04488085_10375</name>
</gene>
<evidence type="ECO:0000256" key="1">
    <source>
        <dbReference type="SAM" id="MobiDB-lite"/>
    </source>
</evidence>
<feature type="region of interest" description="Disordered" evidence="1">
    <location>
        <begin position="45"/>
        <end position="124"/>
    </location>
</feature>
<feature type="compositionally biased region" description="Low complexity" evidence="1">
    <location>
        <begin position="261"/>
        <end position="281"/>
    </location>
</feature>
<feature type="compositionally biased region" description="Low complexity" evidence="1">
    <location>
        <begin position="70"/>
        <end position="93"/>
    </location>
</feature>
<name>A0A1I4BKD3_9ACTN</name>
<protein>
    <submittedName>
        <fullName evidence="2">Uncharacterized protein</fullName>
    </submittedName>
</protein>
<feature type="region of interest" description="Disordered" evidence="1">
    <location>
        <begin position="172"/>
        <end position="294"/>
    </location>
</feature>
<evidence type="ECO:0000313" key="2">
    <source>
        <dbReference type="EMBL" id="SFK69003.1"/>
    </source>
</evidence>
<dbReference type="SUPFAM" id="SSF58113">
    <property type="entry name" value="Apolipoprotein A-I"/>
    <property type="match status" value="1"/>
</dbReference>
<feature type="compositionally biased region" description="Basic and acidic residues" evidence="1">
    <location>
        <begin position="94"/>
        <end position="109"/>
    </location>
</feature>
<feature type="compositionally biased region" description="Pro residues" evidence="1">
    <location>
        <begin position="51"/>
        <end position="61"/>
    </location>
</feature>
<dbReference type="STRING" id="504800.SAMN04488085_10375"/>
<reference evidence="3" key="1">
    <citation type="submission" date="2016-10" db="EMBL/GenBank/DDBJ databases">
        <authorList>
            <person name="Varghese N."/>
            <person name="Submissions S."/>
        </authorList>
    </citation>
    <scope>NUCLEOTIDE SEQUENCE [LARGE SCALE GENOMIC DNA]</scope>
    <source>
        <strain evidence="3">DSM 45317</strain>
    </source>
</reference>
<feature type="region of interest" description="Disordered" evidence="1">
    <location>
        <begin position="312"/>
        <end position="332"/>
    </location>
</feature>
<feature type="compositionally biased region" description="Pro residues" evidence="1">
    <location>
        <begin position="201"/>
        <end position="210"/>
    </location>
</feature>
<dbReference type="Proteomes" id="UP000199152">
    <property type="component" value="Unassembled WGS sequence"/>
</dbReference>
<sequence length="1234" mass="131397">MRLQARAGNGAVARLLAPDAATRGRTTAAPAGPVASGNVGMQRLVEAGGACPPPPVAPTPADPRADSRFAAVEGQVHGAAAAAKKHPSGAAEADQARRAAEPPSDDKAGQAKAAQADRMAAAKPKGFDKAGFMAAVKAAIAKAAPQNLDEADKFATSGKADAVKGEVMGKVAEGKKSSAADIEATTAQPPDPSVAKDKPVTPLPPQPAPQVPAVDGAKAMPGKAPTEQTDLRGGPCSVNKDMAVANVSDQDLAASNEPQMQQALAAKKTAEAHAAQAPAQIRQKEGEALQEAQAGASADAKTAVAALTGVKGQAGGQVGTQKSAAKAREETERKRISGDINKIYDRVKGEVTAILTGLDAKVSGEFEAGEKEARAAFTAQHKAEMEKYKDQRYSGPAGWLRWTGDLFMSVPKEANDIFVRAKALYEERLTAVISKVADLIGQQLDEAKKKIAAGREEIRVYVAKQPKDLQKIAQATATEVSGKFDQLESDVDDKSTSLVDDLAQKYVEARNAVDEEIKAEQAKNAGLVDMAKNAIGESVKAILQLKDLFFGLLSKAASAFDAIVAAPVRFITNFMSAVKQGFLKFADNILAHLKKGLQGWLFGQLANAGIELPEKLDLMGVLKMIASLMGLTWAHLKSRIIAKVPPLGKVWDAVESKIDIAKKFATEGITGIWNWIKEKVGDVKQMIFDQIKSFVIERVVKAGITWVLGMLNPAGALIKIVQALISVVQWIMERGKEMGEFIGTIIDAVMDIARGGLGGVPEKIENSLSRAVPLVISFLAGLLGLGGISEKVKEFFAKGQELVGKGIDWVLGKVINLARPLIRLAMKGVGYVKKKYEAGKAYVKGKYEAGKAYVKKKWEGVKGYVKGKVEAGRTWVAGKVQAGKEALFRLLRKPFSVEGVSHTLTVNRAGKILIASNSGLTMDAHARGAQEAARASGRTDMLPSIEELNALRLRHEAHFAAVRDQEVANLDPSDPKNRPFLAAIDTIVAMARQIWTVIHYSGRPGEANVVTPDGLGNIAPHARQITPRPNLESEHVLPRKWLSNIFEHAAGLRPLSDRQYAQMTTILIWKGAADLKTEGDEGDNTGLRRLLTGEEGIGNAGPSVVTRVDLTMRAINADHQANHRPGEPMPTRAAVSQAAALQVGEVVRFARENADVAMSRGADFEGSQNLISLAASLISAGDSDPKFATKVSNLAGRFSRWLTDHSGTAPASTRAQMSAVHARLLQERDRRQVR</sequence>
<feature type="compositionally biased region" description="Low complexity" evidence="1">
    <location>
        <begin position="110"/>
        <end position="124"/>
    </location>
</feature>
<keyword evidence="3" id="KW-1185">Reference proteome</keyword>
<accession>A0A1I4BKD3</accession>
<dbReference type="AlphaFoldDB" id="A0A1I4BKD3"/>
<dbReference type="InParanoid" id="A0A1I4BKD3"/>
<dbReference type="EMBL" id="FOSW01000003">
    <property type="protein sequence ID" value="SFK69003.1"/>
    <property type="molecule type" value="Genomic_DNA"/>
</dbReference>